<comment type="similarity">
    <text evidence="4">In the C-terminal section; belongs to the OMP decarboxylase family.</text>
</comment>
<dbReference type="HAMAP" id="MF_01208">
    <property type="entry name" value="PyrE"/>
    <property type="match status" value="1"/>
</dbReference>
<dbReference type="InterPro" id="IPR001754">
    <property type="entry name" value="OMPdeCOase_dom"/>
</dbReference>
<protein>
    <recommendedName>
        <fullName evidence="7">Uridine 5'-monophosphate synthase</fullName>
        <ecNumber evidence="5">2.4.2.10</ecNumber>
        <ecNumber evidence="6">4.1.1.23</ecNumber>
    </recommendedName>
</protein>
<keyword evidence="8" id="KW-0328">Glycosyltransferase</keyword>
<feature type="active site" description="For OMPdecase activity" evidence="14">
    <location>
        <position position="305"/>
    </location>
</feature>
<feature type="binding site" evidence="15">
    <location>
        <position position="270"/>
    </location>
    <ligand>
        <name>substrate</name>
    </ligand>
</feature>
<dbReference type="SUPFAM" id="SSF51366">
    <property type="entry name" value="Ribulose-phoshate binding barrel"/>
    <property type="match status" value="1"/>
</dbReference>
<evidence type="ECO:0000256" key="5">
    <source>
        <dbReference type="ARBA" id="ARBA00011971"/>
    </source>
</evidence>
<evidence type="ECO:0000256" key="14">
    <source>
        <dbReference type="PIRSR" id="PIRSR614732-1"/>
    </source>
</evidence>
<dbReference type="InterPro" id="IPR013785">
    <property type="entry name" value="Aldolase_TIM"/>
</dbReference>
<comment type="pathway">
    <text evidence="2">Pyrimidine metabolism; UMP biosynthesis via de novo pathway; UMP from orotate: step 1/2.</text>
</comment>
<dbReference type="InterPro" id="IPR029057">
    <property type="entry name" value="PRTase-like"/>
</dbReference>
<dbReference type="EMBL" id="HACA01015791">
    <property type="protein sequence ID" value="CDW33152.1"/>
    <property type="molecule type" value="Transcribed_RNA"/>
</dbReference>
<dbReference type="InterPro" id="IPR014732">
    <property type="entry name" value="OMPdecase"/>
</dbReference>
<dbReference type="InterPro" id="IPR023031">
    <property type="entry name" value="OPRT"/>
</dbReference>
<keyword evidence="9" id="KW-0808">Transferase</keyword>
<evidence type="ECO:0000256" key="9">
    <source>
        <dbReference type="ARBA" id="ARBA00022679"/>
    </source>
</evidence>
<dbReference type="GO" id="GO:0004588">
    <property type="term" value="F:orotate phosphoribosyltransferase activity"/>
    <property type="evidence" value="ECO:0007669"/>
    <property type="project" value="UniProtKB-EC"/>
</dbReference>
<evidence type="ECO:0000256" key="2">
    <source>
        <dbReference type="ARBA" id="ARBA00004889"/>
    </source>
</evidence>
<reference evidence="17" key="1">
    <citation type="submission" date="2014-05" db="EMBL/GenBank/DDBJ databases">
        <authorList>
            <person name="Chronopoulou M."/>
        </authorList>
    </citation>
    <scope>NUCLEOTIDE SEQUENCE</scope>
    <source>
        <tissue evidence="17">Whole organism</tissue>
    </source>
</reference>
<evidence type="ECO:0000313" key="17">
    <source>
        <dbReference type="EMBL" id="CDW33152.1"/>
    </source>
</evidence>
<dbReference type="Pfam" id="PF00215">
    <property type="entry name" value="OMPdecase"/>
    <property type="match status" value="1"/>
</dbReference>
<dbReference type="NCBIfam" id="TIGR01740">
    <property type="entry name" value="pyrF"/>
    <property type="match status" value="1"/>
</dbReference>
<dbReference type="FunFam" id="3.40.50.2020:FF:000025">
    <property type="entry name" value="Uridine monophosphate synthetase"/>
    <property type="match status" value="1"/>
</dbReference>
<feature type="binding site" evidence="15">
    <location>
        <position position="358"/>
    </location>
    <ligand>
        <name>substrate</name>
    </ligand>
</feature>
<feature type="binding site" evidence="15">
    <location>
        <position position="248"/>
    </location>
    <ligand>
        <name>substrate</name>
    </ligand>
</feature>
<dbReference type="InterPro" id="IPR000836">
    <property type="entry name" value="PRTase_dom"/>
</dbReference>
<evidence type="ECO:0000256" key="7">
    <source>
        <dbReference type="ARBA" id="ARBA00015047"/>
    </source>
</evidence>
<accession>A0A0K2U5D4</accession>
<evidence type="ECO:0000256" key="1">
    <source>
        <dbReference type="ARBA" id="ARBA00004861"/>
    </source>
</evidence>
<dbReference type="InterPro" id="IPR018089">
    <property type="entry name" value="OMPdecase_AS"/>
</dbReference>
<organism evidence="17">
    <name type="scientific">Lepeophtheirus salmonis</name>
    <name type="common">Salmon louse</name>
    <name type="synonym">Caligus salmonis</name>
    <dbReference type="NCBI Taxonomy" id="72036"/>
    <lineage>
        <taxon>Eukaryota</taxon>
        <taxon>Metazoa</taxon>
        <taxon>Ecdysozoa</taxon>
        <taxon>Arthropoda</taxon>
        <taxon>Crustacea</taxon>
        <taxon>Multicrustacea</taxon>
        <taxon>Hexanauplia</taxon>
        <taxon>Copepoda</taxon>
        <taxon>Siphonostomatoida</taxon>
        <taxon>Caligidae</taxon>
        <taxon>Lepeophtheirus</taxon>
    </lineage>
</organism>
<dbReference type="GO" id="GO:0006207">
    <property type="term" value="P:'de novo' pyrimidine nucleobase biosynthetic process"/>
    <property type="evidence" value="ECO:0007669"/>
    <property type="project" value="InterPro"/>
</dbReference>
<dbReference type="SUPFAM" id="SSF53271">
    <property type="entry name" value="PRTase-like"/>
    <property type="match status" value="1"/>
</dbReference>
<feature type="active site" description="For OMPdecase activity" evidence="14">
    <location>
        <position position="308"/>
    </location>
</feature>
<dbReference type="UniPathway" id="UPA00070">
    <property type="reaction ID" value="UER00119"/>
</dbReference>
<dbReference type="PANTHER" id="PTHR19278">
    <property type="entry name" value="OROTATE PHOSPHORIBOSYLTRANSFERASE"/>
    <property type="match status" value="1"/>
</dbReference>
<dbReference type="AlphaFoldDB" id="A0A0K2U5D4"/>
<evidence type="ECO:0000256" key="6">
    <source>
        <dbReference type="ARBA" id="ARBA00012321"/>
    </source>
</evidence>
<evidence type="ECO:0000256" key="13">
    <source>
        <dbReference type="ARBA" id="ARBA00023268"/>
    </source>
</evidence>
<comment type="similarity">
    <text evidence="3">In the N-terminal section; belongs to the purine/pyrimidine phosphoribosyltransferase family.</text>
</comment>
<name>A0A0K2U5D4_LEPSM</name>
<feature type="active site" description="For OMPdecase activity" evidence="14">
    <location>
        <position position="303"/>
    </location>
</feature>
<dbReference type="CDD" id="cd06223">
    <property type="entry name" value="PRTases_typeI"/>
    <property type="match status" value="1"/>
</dbReference>
<dbReference type="InterPro" id="IPR011060">
    <property type="entry name" value="RibuloseP-bd_barrel"/>
</dbReference>
<keyword evidence="11" id="KW-0665">Pyrimidine biosynthesis</keyword>
<feature type="domain" description="Orotidine 5'-phosphate decarboxylase" evidence="16">
    <location>
        <begin position="242"/>
        <end position="452"/>
    </location>
</feature>
<dbReference type="GO" id="GO:0044205">
    <property type="term" value="P:'de novo' UMP biosynthetic process"/>
    <property type="evidence" value="ECO:0007669"/>
    <property type="project" value="UniProtKB-UniPathway"/>
</dbReference>
<evidence type="ECO:0000259" key="16">
    <source>
        <dbReference type="SMART" id="SM00934"/>
    </source>
</evidence>
<evidence type="ECO:0000256" key="12">
    <source>
        <dbReference type="ARBA" id="ARBA00023239"/>
    </source>
</evidence>
<feature type="binding site" evidence="15">
    <location>
        <position position="437"/>
    </location>
    <ligand>
        <name>substrate</name>
    </ligand>
</feature>
<dbReference type="OMA" id="SAKHVCG"/>
<evidence type="ECO:0000256" key="11">
    <source>
        <dbReference type="ARBA" id="ARBA00022975"/>
    </source>
</evidence>
<keyword evidence="13" id="KW-0511">Multifunctional enzyme</keyword>
<dbReference type="PANTHER" id="PTHR19278:SF9">
    <property type="entry name" value="URIDINE 5'-MONOPHOSPHATE SYNTHASE"/>
    <property type="match status" value="1"/>
</dbReference>
<sequence>MSSEMELFVKKLVDIEAIRFGEYVLKSGIKSPIYFDLRVIISYPELLRDASDLLWKLLPNSSNVDVLCGVPYTALPISTIMGIDQKLPILIRRKEAKSYGTKKIIEGNFTPGQNCLIVEDVVTSGTSVLETAKILRDHGLIVKDAVVVLNRNQGGEAALRDNDIQLHSLCHIPTLLQILYEAKKISPEIKKQVEDFVSDNQVYPPPIQVNDPFKMTYEDRFANSPNATLKNLCRIMVCKKSNLCIAADLDDSNELEKLIHAVGPHIICLKTHLDFFTNDQDQRKFIESLKHLSKKYDFLIFEDRKYADIGATVSKQYSKVVDFADIVTCHGLPGPGVITGLKSVAKDFSSALIVAQMSSDGNLASLDYAQQCAQMAEQNLDFVIGLVAQSRISQNAGLSQWTPGVNISAKTDGLAQKYVSPEDAILERKADVIIVGRGITGSNNYAEAAITYKDIGWKTYEQRISQEK</sequence>
<evidence type="ECO:0000256" key="8">
    <source>
        <dbReference type="ARBA" id="ARBA00022676"/>
    </source>
</evidence>
<dbReference type="GO" id="GO:0004590">
    <property type="term" value="F:orotidine-5'-phosphate decarboxylase activity"/>
    <property type="evidence" value="ECO:0007669"/>
    <property type="project" value="UniProtKB-EC"/>
</dbReference>
<evidence type="ECO:0000256" key="15">
    <source>
        <dbReference type="PIRSR" id="PIRSR614732-2"/>
    </source>
</evidence>
<dbReference type="OrthoDB" id="10263753at2759"/>
<dbReference type="InterPro" id="IPR004467">
    <property type="entry name" value="Or_phspho_trans_dom"/>
</dbReference>
<proteinExistence type="inferred from homology"/>
<feature type="binding site" evidence="15">
    <location>
        <position position="436"/>
    </location>
    <ligand>
        <name>substrate</name>
    </ligand>
</feature>
<dbReference type="FunFam" id="3.20.20.70:FF:000114">
    <property type="entry name" value="Decarboxylase,orotidine phosphate"/>
    <property type="match status" value="1"/>
</dbReference>
<evidence type="ECO:0000256" key="3">
    <source>
        <dbReference type="ARBA" id="ARBA00006221"/>
    </source>
</evidence>
<dbReference type="EC" id="2.4.2.10" evidence="5"/>
<dbReference type="NCBIfam" id="TIGR00336">
    <property type="entry name" value="pyrE"/>
    <property type="match status" value="1"/>
</dbReference>
<dbReference type="Gene3D" id="3.40.50.2020">
    <property type="match status" value="1"/>
</dbReference>
<keyword evidence="10" id="KW-0210">Decarboxylase</keyword>
<feature type="binding site" evidence="15">
    <location>
        <position position="416"/>
    </location>
    <ligand>
        <name>substrate</name>
    </ligand>
</feature>
<dbReference type="Gene3D" id="3.20.20.70">
    <property type="entry name" value="Aldolase class I"/>
    <property type="match status" value="1"/>
</dbReference>
<dbReference type="SMART" id="SM00934">
    <property type="entry name" value="OMPdecase"/>
    <property type="match status" value="1"/>
</dbReference>
<dbReference type="PROSITE" id="PS00156">
    <property type="entry name" value="OMPDECASE"/>
    <property type="match status" value="1"/>
</dbReference>
<keyword evidence="12" id="KW-0456">Lyase</keyword>
<dbReference type="EC" id="4.1.1.23" evidence="6"/>
<evidence type="ECO:0000256" key="4">
    <source>
        <dbReference type="ARBA" id="ARBA00009769"/>
    </source>
</evidence>
<evidence type="ECO:0000256" key="10">
    <source>
        <dbReference type="ARBA" id="ARBA00022793"/>
    </source>
</evidence>
<comment type="pathway">
    <text evidence="1">Pyrimidine metabolism; UMP biosynthesis via de novo pathway; UMP from orotate: step 2/2.</text>
</comment>
<dbReference type="CDD" id="cd04725">
    <property type="entry name" value="OMP_decarboxylase_like"/>
    <property type="match status" value="1"/>
</dbReference>
<dbReference type="Pfam" id="PF00156">
    <property type="entry name" value="Pribosyltran"/>
    <property type="match status" value="1"/>
</dbReference>